<evidence type="ECO:0000256" key="2">
    <source>
        <dbReference type="ARBA" id="ARBA00009152"/>
    </source>
</evidence>
<evidence type="ECO:0000259" key="9">
    <source>
        <dbReference type="Pfam" id="PF02811"/>
    </source>
</evidence>
<evidence type="ECO:0000256" key="8">
    <source>
        <dbReference type="RuleBase" id="RU366003"/>
    </source>
</evidence>
<dbReference type="GO" id="GO:0004401">
    <property type="term" value="F:histidinol-phosphatase activity"/>
    <property type="evidence" value="ECO:0007669"/>
    <property type="project" value="UniProtKB-UniRule"/>
</dbReference>
<dbReference type="InterPro" id="IPR010140">
    <property type="entry name" value="Histidinol_P_phosphatase_HisJ"/>
</dbReference>
<evidence type="ECO:0000256" key="7">
    <source>
        <dbReference type="ARBA" id="ARBA00049158"/>
    </source>
</evidence>
<dbReference type="InterPro" id="IPR016195">
    <property type="entry name" value="Pol/histidinol_Pase-like"/>
</dbReference>
<keyword evidence="4 8" id="KW-0028">Amino-acid biosynthesis</keyword>
<dbReference type="SUPFAM" id="SSF89550">
    <property type="entry name" value="PHP domain-like"/>
    <property type="match status" value="1"/>
</dbReference>
<comment type="pathway">
    <text evidence="1 8">Amino-acid biosynthesis; L-histidine biosynthesis; L-histidine from 5-phospho-alpha-D-ribose 1-diphosphate: step 8/9.</text>
</comment>
<evidence type="ECO:0000256" key="6">
    <source>
        <dbReference type="ARBA" id="ARBA00023102"/>
    </source>
</evidence>
<dbReference type="RefSeq" id="WP_014263074.1">
    <property type="nucleotide sequence ID" value="NC_016630.1"/>
</dbReference>
<dbReference type="PATRIC" id="fig|546269.5.peg.1616"/>
<evidence type="ECO:0000256" key="5">
    <source>
        <dbReference type="ARBA" id="ARBA00022801"/>
    </source>
</evidence>
<proteinExistence type="inferred from homology"/>
<dbReference type="Proteomes" id="UP000007468">
    <property type="component" value="Chromosome"/>
</dbReference>
<dbReference type="HOGENOM" id="CLU_054611_3_1_9"/>
<comment type="catalytic activity">
    <reaction evidence="7 8">
        <text>L-histidinol phosphate + H2O = L-histidinol + phosphate</text>
        <dbReference type="Rhea" id="RHEA:14465"/>
        <dbReference type="ChEBI" id="CHEBI:15377"/>
        <dbReference type="ChEBI" id="CHEBI:43474"/>
        <dbReference type="ChEBI" id="CHEBI:57699"/>
        <dbReference type="ChEBI" id="CHEBI:57980"/>
        <dbReference type="EC" id="3.1.3.15"/>
    </reaction>
</comment>
<gene>
    <name evidence="10" type="ordered locus">HMPREF0389_01088</name>
</gene>
<evidence type="ECO:0000313" key="10">
    <source>
        <dbReference type="EMBL" id="EFE29165.2"/>
    </source>
</evidence>
<dbReference type="EC" id="3.1.3.15" evidence="3 8"/>
<evidence type="ECO:0000256" key="3">
    <source>
        <dbReference type="ARBA" id="ARBA00013085"/>
    </source>
</evidence>
<dbReference type="GO" id="GO:0000105">
    <property type="term" value="P:L-histidine biosynthetic process"/>
    <property type="evidence" value="ECO:0007669"/>
    <property type="project" value="UniProtKB-UniRule"/>
</dbReference>
<dbReference type="AlphaFoldDB" id="D6GQW2"/>
<sequence length="262" mass="30904">MSKIRDQHMHSKFSFDSKEEIERYIEVACRNKIVTTEHLEFGNPIVEYSDNIPEDSAYRKEINRLNQKYGQCVLTGIEIGYVARYEEKIPEFLKDKTYDLTLLSIHHDGEHDFIQEWAHTQPVELLIPHYYQQMIQALESGVSANVLAHFEYGVRYIPITTQQFIEEAHYFVDKVLDLVIQKEMALELNTRSMYQYHKIELYDYVADCYLKKGGRLFTIGSDAHQVGVYQYRFDDAVHFLKQKNVKEIALFEKGELSLQELE</sequence>
<dbReference type="eggNOG" id="COG1387">
    <property type="taxonomic scope" value="Bacteria"/>
</dbReference>
<dbReference type="Gene3D" id="3.20.20.140">
    <property type="entry name" value="Metal-dependent hydrolases"/>
    <property type="match status" value="1"/>
</dbReference>
<organism evidence="10 11">
    <name type="scientific">Filifactor alocis (strain ATCC 35896 / CCUG 47790 / D40 B5)</name>
    <name type="common">Fusobacterium alocis</name>
    <dbReference type="NCBI Taxonomy" id="546269"/>
    <lineage>
        <taxon>Bacteria</taxon>
        <taxon>Bacillati</taxon>
        <taxon>Bacillota</taxon>
        <taxon>Clostridia</taxon>
        <taxon>Peptostreptococcales</taxon>
        <taxon>Filifactoraceae</taxon>
        <taxon>Filifactor</taxon>
    </lineage>
</organism>
<dbReference type="PANTHER" id="PTHR21039:SF0">
    <property type="entry name" value="HISTIDINOL-PHOSPHATASE"/>
    <property type="match status" value="1"/>
</dbReference>
<dbReference type="PANTHER" id="PTHR21039">
    <property type="entry name" value="HISTIDINOL PHOSPHATASE-RELATED"/>
    <property type="match status" value="1"/>
</dbReference>
<dbReference type="GO" id="GO:0005737">
    <property type="term" value="C:cytoplasm"/>
    <property type="evidence" value="ECO:0007669"/>
    <property type="project" value="TreeGrafter"/>
</dbReference>
<dbReference type="EMBL" id="CP002390">
    <property type="protein sequence ID" value="EFE29165.2"/>
    <property type="molecule type" value="Genomic_DNA"/>
</dbReference>
<name>D6GQW2_FILAD</name>
<dbReference type="Pfam" id="PF02811">
    <property type="entry name" value="PHP"/>
    <property type="match status" value="1"/>
</dbReference>
<evidence type="ECO:0000256" key="4">
    <source>
        <dbReference type="ARBA" id="ARBA00022605"/>
    </source>
</evidence>
<evidence type="ECO:0000256" key="1">
    <source>
        <dbReference type="ARBA" id="ARBA00004970"/>
    </source>
</evidence>
<keyword evidence="6 8" id="KW-0368">Histidine biosynthesis</keyword>
<dbReference type="KEGG" id="faa:HMPREF0389_01088"/>
<dbReference type="InterPro" id="IPR004013">
    <property type="entry name" value="PHP_dom"/>
</dbReference>
<reference evidence="11" key="1">
    <citation type="submission" date="2010-12" db="EMBL/GenBank/DDBJ databases">
        <title>The genome sequence of Filifactor alocis strain ATCC 35896.</title>
        <authorList>
            <consortium name="The Broad Institute Genome Sequencing Platform"/>
            <person name="Ward D."/>
            <person name="Earl A."/>
            <person name="Feldgarden M."/>
            <person name="Young S.K."/>
            <person name="Gargeya S."/>
            <person name="Zeng Q."/>
            <person name="Alvarado L."/>
            <person name="Berlin A."/>
            <person name="Bochicchio J."/>
            <person name="Chapman S.B."/>
            <person name="Chen Z."/>
            <person name="Freedman E."/>
            <person name="Gellesch M."/>
            <person name="Goldberg J."/>
            <person name="Griggs A."/>
            <person name="Gujja S."/>
            <person name="Heilman E."/>
            <person name="Heiman D."/>
            <person name="Howarth C."/>
            <person name="Mehta T."/>
            <person name="Neiman D."/>
            <person name="Pearson M."/>
            <person name="Roberts A."/>
            <person name="Saif S."/>
            <person name="Shea T."/>
            <person name="Shenoy N."/>
            <person name="Sisk P."/>
            <person name="Stolte C."/>
            <person name="Sykes S."/>
            <person name="White J."/>
            <person name="Yandava C."/>
            <person name="Izard J."/>
            <person name="Blanton J.M."/>
            <person name="Baranova O.V."/>
            <person name="Tanner A.C."/>
            <person name="Dewhirst F.E."/>
            <person name="Haas B."/>
            <person name="Nusbaum C."/>
            <person name="Birren B."/>
        </authorList>
    </citation>
    <scope>NUCLEOTIDE SEQUENCE [LARGE SCALE GENOMIC DNA]</scope>
    <source>
        <strain evidence="11">ATCC 35896 / D40 B5</strain>
    </source>
</reference>
<dbReference type="UniPathway" id="UPA00031">
    <property type="reaction ID" value="UER00013"/>
</dbReference>
<keyword evidence="5 8" id="KW-0378">Hydrolase</keyword>
<feature type="domain" description="PHP" evidence="9">
    <location>
        <begin position="6"/>
        <end position="190"/>
    </location>
</feature>
<accession>D6GQW2</accession>
<keyword evidence="11" id="KW-1185">Reference proteome</keyword>
<comment type="similarity">
    <text evidence="2 8">Belongs to the PHP hydrolase family. HisK subfamily.</text>
</comment>
<protein>
    <recommendedName>
        <fullName evidence="3 8">Histidinol-phosphatase</fullName>
        <shortName evidence="8">HolPase</shortName>
        <ecNumber evidence="3 8">3.1.3.15</ecNumber>
    </recommendedName>
</protein>
<dbReference type="NCBIfam" id="TIGR01856">
    <property type="entry name" value="hisJ_fam"/>
    <property type="match status" value="1"/>
</dbReference>
<evidence type="ECO:0000313" key="11">
    <source>
        <dbReference type="Proteomes" id="UP000007468"/>
    </source>
</evidence>